<evidence type="ECO:0000259" key="3">
    <source>
        <dbReference type="PROSITE" id="PS50010"/>
    </source>
</evidence>
<dbReference type="InterPro" id="IPR001849">
    <property type="entry name" value="PH_domain"/>
</dbReference>
<dbReference type="EMBL" id="WBMX01007136">
    <property type="protein sequence ID" value="NXC20617.1"/>
    <property type="molecule type" value="Genomic_DNA"/>
</dbReference>
<protein>
    <submittedName>
        <fullName evidence="4">PKH4B protein</fullName>
    </submittedName>
</protein>
<dbReference type="SUPFAM" id="SSF50729">
    <property type="entry name" value="PH domain-like"/>
    <property type="match status" value="1"/>
</dbReference>
<feature type="non-terminal residue" evidence="4">
    <location>
        <position position="784"/>
    </location>
</feature>
<reference evidence="4" key="1">
    <citation type="submission" date="2019-09" db="EMBL/GenBank/DDBJ databases">
        <title>Bird 10,000 Genomes (B10K) Project - Family phase.</title>
        <authorList>
            <person name="Zhang G."/>
        </authorList>
    </citation>
    <scope>NUCLEOTIDE SEQUENCE</scope>
    <source>
        <strain evidence="4">B10K-CU-031-40</strain>
    </source>
</reference>
<feature type="compositionally biased region" description="Polar residues" evidence="1">
    <location>
        <begin position="186"/>
        <end position="195"/>
    </location>
</feature>
<dbReference type="AlphaFoldDB" id="A0A851LXU5"/>
<dbReference type="PANTHER" id="PTHR45845:SF4">
    <property type="entry name" value="PLECKSTRIN HOMOLOGY DOMAIN CONTAINING, FAMILY G (WITH RHOGEF DOMAIN) MEMBER 4"/>
    <property type="match status" value="1"/>
</dbReference>
<dbReference type="Proteomes" id="UP000621168">
    <property type="component" value="Unassembled WGS sequence"/>
</dbReference>
<dbReference type="CDD" id="cd00160">
    <property type="entry name" value="RhoGEF"/>
    <property type="match status" value="1"/>
</dbReference>
<proteinExistence type="predicted"/>
<evidence type="ECO:0000259" key="2">
    <source>
        <dbReference type="PROSITE" id="PS50003"/>
    </source>
</evidence>
<dbReference type="Gene3D" id="2.30.29.30">
    <property type="entry name" value="Pleckstrin-homology domain (PH domain)/Phosphotyrosine-binding domain (PTB)"/>
    <property type="match status" value="1"/>
</dbReference>
<evidence type="ECO:0000256" key="1">
    <source>
        <dbReference type="SAM" id="MobiDB-lite"/>
    </source>
</evidence>
<dbReference type="InterPro" id="IPR000219">
    <property type="entry name" value="DH_dom"/>
</dbReference>
<dbReference type="PROSITE" id="PS50010">
    <property type="entry name" value="DH_2"/>
    <property type="match status" value="1"/>
</dbReference>
<evidence type="ECO:0000313" key="5">
    <source>
        <dbReference type="Proteomes" id="UP000621168"/>
    </source>
</evidence>
<feature type="domain" description="PH" evidence="2">
    <location>
        <begin position="501"/>
        <end position="608"/>
    </location>
</feature>
<keyword evidence="5" id="KW-1185">Reference proteome</keyword>
<dbReference type="Pfam" id="PF22697">
    <property type="entry name" value="SOS1_NGEF_PH"/>
    <property type="match status" value="1"/>
</dbReference>
<dbReference type="OrthoDB" id="6152532at2759"/>
<organism evidence="4 5">
    <name type="scientific">Corythaeola cristata</name>
    <name type="common">Great blue turaco</name>
    <dbReference type="NCBI Taxonomy" id="103954"/>
    <lineage>
        <taxon>Eukaryota</taxon>
        <taxon>Metazoa</taxon>
        <taxon>Chordata</taxon>
        <taxon>Craniata</taxon>
        <taxon>Vertebrata</taxon>
        <taxon>Euteleostomi</taxon>
        <taxon>Archelosauria</taxon>
        <taxon>Archosauria</taxon>
        <taxon>Dinosauria</taxon>
        <taxon>Saurischia</taxon>
        <taxon>Theropoda</taxon>
        <taxon>Coelurosauria</taxon>
        <taxon>Aves</taxon>
        <taxon>Neognathae</taxon>
        <taxon>Neoaves</taxon>
        <taxon>Otidimorphae</taxon>
        <taxon>Musophagiformes</taxon>
        <taxon>Musophagidae</taxon>
        <taxon>Corythaeola</taxon>
    </lineage>
</organism>
<feature type="compositionally biased region" description="Low complexity" evidence="1">
    <location>
        <begin position="709"/>
        <end position="728"/>
    </location>
</feature>
<feature type="region of interest" description="Disordered" evidence="1">
    <location>
        <begin position="707"/>
        <end position="728"/>
    </location>
</feature>
<sequence length="784" mass="87308">QAYEWALEGMRHLACISMEDCSSTEHCAGVIKCLESYKGQHPDISDARFQEMKELACELKSDKGLKQWKFAWSKCQETKLVFEKKLEAALRTRRSLLSDRKAAVGEQPRAGSEAGGLSHRRHSEGATSESPWDRTCSASHCYNRPGCSPGWTKEKAPRPSLSCPGDVSAGEEFACQAALSPGPHSSRVSFASGASKSPKLPEEKPNLESILETLEVKPSCTSTPASGKLPPRRMLRKAQSFDLPCGESLWSGCQRTLSEPARYGNTGVFIKGLEVSSTELVDRTFALRQPAVHSWAADCLLEGQRGCLSASEAKSWGSKLRHIIDEMVTTEREYVRSLCYIIDSYFPEMERLDLPQDLRGKRSVIFGNLEKLYDFHSQYFLRELESCCNHPLRVSHCFLRHVRHQHLPPAVGLLWTRAWLVCPAFKQVQLGDKMDLASYLLKPIQRMSKYALLLKDLIKECSEAQEQELGYLRAAEEMVKFQLRHGNDLLAMDAIRDCDVNLKEQGQLVRQDEFTIWLGRRKCQRHVFLFEDLILFSKPKRIEGGFDVYIYKRSFKTADIGLTENSGDSGLRFEIWFRRRKSSDTYILQASSAETKQAWTSDIAKILWQQAARNKGVIPSRGVCAAKGAGALFGCAVLSRFGACYRAALCSEQLCASMQPQEHVLGLAGHVSSLSLIPRELDQSKLCDCGHRGKWEIQHRVPCPVTTESSESSHCMSGSGSSGSDSGCVSSIPQESFCEDVGSPPYVPLGSQHGSAMEEKPRFTNSQYISAKAGQVTISPSTIV</sequence>
<dbReference type="InterPro" id="IPR011993">
    <property type="entry name" value="PH-like_dom_sf"/>
</dbReference>
<dbReference type="SMART" id="SM00325">
    <property type="entry name" value="RhoGEF"/>
    <property type="match status" value="1"/>
</dbReference>
<feature type="compositionally biased region" description="Polar residues" evidence="1">
    <location>
        <begin position="125"/>
        <end position="135"/>
    </location>
</feature>
<feature type="region of interest" description="Disordered" evidence="1">
    <location>
        <begin position="98"/>
        <end position="135"/>
    </location>
</feature>
<dbReference type="GO" id="GO:0005085">
    <property type="term" value="F:guanyl-nucleotide exchange factor activity"/>
    <property type="evidence" value="ECO:0007669"/>
    <property type="project" value="InterPro"/>
</dbReference>
<feature type="domain" description="DH" evidence="3">
    <location>
        <begin position="319"/>
        <end position="489"/>
    </location>
</feature>
<feature type="non-terminal residue" evidence="4">
    <location>
        <position position="1"/>
    </location>
</feature>
<dbReference type="InterPro" id="IPR035899">
    <property type="entry name" value="DBL_dom_sf"/>
</dbReference>
<dbReference type="Pfam" id="PF00621">
    <property type="entry name" value="RhoGEF"/>
    <property type="match status" value="1"/>
</dbReference>
<dbReference type="SMART" id="SM00233">
    <property type="entry name" value="PH"/>
    <property type="match status" value="1"/>
</dbReference>
<dbReference type="Gene3D" id="1.20.900.10">
    <property type="entry name" value="Dbl homology (DH) domain"/>
    <property type="match status" value="2"/>
</dbReference>
<dbReference type="InterPro" id="IPR055251">
    <property type="entry name" value="SOS1_NGEF_PH"/>
</dbReference>
<dbReference type="CDD" id="cd13242">
    <property type="entry name" value="PH_puratrophin-1"/>
    <property type="match status" value="1"/>
</dbReference>
<gene>
    <name evidence="4" type="primary">Plekhg4b</name>
    <name evidence="4" type="ORF">CORCRI_R13060</name>
</gene>
<evidence type="ECO:0000313" key="4">
    <source>
        <dbReference type="EMBL" id="NXC20617.1"/>
    </source>
</evidence>
<accession>A0A851LXU5</accession>
<feature type="region of interest" description="Disordered" evidence="1">
    <location>
        <begin position="181"/>
        <end position="203"/>
    </location>
</feature>
<dbReference type="SUPFAM" id="SSF48065">
    <property type="entry name" value="DBL homology domain (DH-domain)"/>
    <property type="match status" value="1"/>
</dbReference>
<dbReference type="PROSITE" id="PS50003">
    <property type="entry name" value="PH_DOMAIN"/>
    <property type="match status" value="1"/>
</dbReference>
<dbReference type="InterPro" id="IPR052231">
    <property type="entry name" value="Rho_GEF_signaling-related"/>
</dbReference>
<dbReference type="PANTHER" id="PTHR45845">
    <property type="entry name" value="RHO GUANINE NUCLEOTIDE EXCHANGE FACTOR-RELATED"/>
    <property type="match status" value="1"/>
</dbReference>
<name>A0A851LXU5_CORCR</name>
<comment type="caution">
    <text evidence="4">The sequence shown here is derived from an EMBL/GenBank/DDBJ whole genome shotgun (WGS) entry which is preliminary data.</text>
</comment>